<organism evidence="2 3">
    <name type="scientific">Nitrospirillum amazonense</name>
    <dbReference type="NCBI Taxonomy" id="28077"/>
    <lineage>
        <taxon>Bacteria</taxon>
        <taxon>Pseudomonadati</taxon>
        <taxon>Pseudomonadota</taxon>
        <taxon>Alphaproteobacteria</taxon>
        <taxon>Rhodospirillales</taxon>
        <taxon>Azospirillaceae</taxon>
        <taxon>Nitrospirillum</taxon>
    </lineage>
</organism>
<dbReference type="PRINTS" id="PR00702">
    <property type="entry name" value="ACRIFLAVINRP"/>
</dbReference>
<dbReference type="InterPro" id="IPR001036">
    <property type="entry name" value="Acrflvin-R"/>
</dbReference>
<dbReference type="Pfam" id="PF00873">
    <property type="entry name" value="ACR_tran"/>
    <property type="match status" value="1"/>
</dbReference>
<evidence type="ECO:0000313" key="2">
    <source>
        <dbReference type="EMBL" id="TWB39115.1"/>
    </source>
</evidence>
<accession>A0A560GYJ8</accession>
<dbReference type="PANTHER" id="PTHR32063:SF16">
    <property type="entry name" value="CATION EFFLUX SYSTEM (ACRB_ACRD_ACRF FAMILY)"/>
    <property type="match status" value="1"/>
</dbReference>
<dbReference type="RefSeq" id="WP_246130492.1">
    <property type="nucleotide sequence ID" value="NZ_VITR01000011.1"/>
</dbReference>
<name>A0A560GYJ8_9PROT</name>
<evidence type="ECO:0000256" key="1">
    <source>
        <dbReference type="SAM" id="Phobius"/>
    </source>
</evidence>
<feature type="transmembrane region" description="Helical" evidence="1">
    <location>
        <begin position="938"/>
        <end position="957"/>
    </location>
</feature>
<comment type="caution">
    <text evidence="2">The sequence shown here is derived from an EMBL/GenBank/DDBJ whole genome shotgun (WGS) entry which is preliminary data.</text>
</comment>
<dbReference type="Gene3D" id="3.30.70.1430">
    <property type="entry name" value="Multidrug efflux transporter AcrB pore domain"/>
    <property type="match status" value="2"/>
</dbReference>
<feature type="transmembrane region" description="Helical" evidence="1">
    <location>
        <begin position="375"/>
        <end position="394"/>
    </location>
</feature>
<feature type="transmembrane region" description="Helical" evidence="1">
    <location>
        <begin position="429"/>
        <end position="451"/>
    </location>
</feature>
<keyword evidence="1" id="KW-0472">Membrane</keyword>
<dbReference type="SUPFAM" id="SSF82714">
    <property type="entry name" value="Multidrug efflux transporter AcrB TolC docking domain, DN and DC subdomains"/>
    <property type="match status" value="2"/>
</dbReference>
<dbReference type="AlphaFoldDB" id="A0A560GYJ8"/>
<evidence type="ECO:0000313" key="3">
    <source>
        <dbReference type="Proteomes" id="UP000315751"/>
    </source>
</evidence>
<feature type="transmembrane region" description="Helical" evidence="1">
    <location>
        <begin position="1069"/>
        <end position="1092"/>
    </location>
</feature>
<dbReference type="GO" id="GO:0042910">
    <property type="term" value="F:xenobiotic transmembrane transporter activity"/>
    <property type="evidence" value="ECO:0007669"/>
    <property type="project" value="TreeGrafter"/>
</dbReference>
<proteinExistence type="predicted"/>
<feature type="transmembrane region" description="Helical" evidence="1">
    <location>
        <begin position="23"/>
        <end position="42"/>
    </location>
</feature>
<feature type="transmembrane region" description="Helical" evidence="1">
    <location>
        <begin position="505"/>
        <end position="529"/>
    </location>
</feature>
<dbReference type="SUPFAM" id="SSF82693">
    <property type="entry name" value="Multidrug efflux transporter AcrB pore domain, PN1, PN2, PC1 and PC2 subdomains"/>
    <property type="match status" value="3"/>
</dbReference>
<protein>
    <submittedName>
        <fullName evidence="2">Multidrug efflux pump subunit AcrB</fullName>
    </submittedName>
</protein>
<feature type="transmembrane region" description="Helical" evidence="1">
    <location>
        <begin position="990"/>
        <end position="1011"/>
    </location>
</feature>
<dbReference type="SUPFAM" id="SSF82866">
    <property type="entry name" value="Multidrug efflux transporter AcrB transmembrane domain"/>
    <property type="match status" value="2"/>
</dbReference>
<keyword evidence="1" id="KW-0812">Transmembrane</keyword>
<sequence length="1105" mass="118292">MTGDAIPLGLSGRLTRATLHSPLTPLFLLAALAVGLLALLTIPREEEPQISVPMVDVIVDADGLRAQDAAEHLTLPLEAIVKGINGVEHVYSQTRDDQVMVTARFKVGTSEDDAVLRVHERIRGNYDRLPVGTPEPLIVKHGINDVAIVTLTLTPKPDPAAHWASRGASRWNDAALYDLAEKLRLELVKVDDIGLTYLAGGVPGQVRVEPDLDRLAQNHVTLEELAARLRAANGSGLAGAVRDAGVQRDVVTGHSLVGVPDIGQLLLTTRDGRPIYVRDVARVVVGPADTEHRVWDLSRAADPNGAPNGASDGAWQQTPAVTLALAKRAGANAVVVSQAILERVEQLKGRLIPDDVTVRITRDYGETANEKANELLLHLGIATLSIVVLIRLAIGWREAVVTLVVIPVTILLTLFAAELMGYTINRVSLFALIFAIGILVDDAIVVVENIARHWAMRDGRDRVRATIDAVAEVGNPTIVATLTVVTALLPMLFVSGLMGPYMAPIPANASAAMVFSFFVAMVIAPWLMLRLARWRRGKGEDGHAHGDHADGGELGRMYLRLAAPVVASRRRAGFFLAAVGVATVLACGLFATKGVTVKLLPFDNKSELDVVLDLPRGATLEDTERSLQAIATVAGGLPEVRSQQIYAGTAAPFNFNGLVRHYYLRQAPELGELQVNLAPKGDRARSSHAIALELRRRLAGLALPAGAVAKVVEVPPGPPVMATLLAEIYGPDAATRRAVAEKVKGLFAQVPYIVDIDDSYGKPQPRLHVVIDRDKLDYYGVDEAGVRDSLRHLLGGMPLGYVRRGDERRPQELVVALPKADRAWTARLLATPIAATRHAGAAGVVALDQVIHVETEAGSPALYRRDGHYADMVTAELAGAFEAPIYGIFAVDDAIRAADWGALPPPAIAFHGQPTDESKPTLLWDGEWEITYVTFRDMGAAFGVAILGIYILVVAQFGSFRLPLVILTPIPLTLIGIVLGHWLFGAPFTATSMIGFIALAGIIVRNSILLVDFIRHGSARAAETGQPLRAILLQAGAVRFKPILLTALSAMIGALTILLDPIFQGLAISLLFGLASSTLLTVLVIPAIYVVLRDADKVPTPKPSA</sequence>
<dbReference type="InterPro" id="IPR027463">
    <property type="entry name" value="AcrB_DN_DC_subdom"/>
</dbReference>
<feature type="transmembrane region" description="Helical" evidence="1">
    <location>
        <begin position="1043"/>
        <end position="1063"/>
    </location>
</feature>
<feature type="transmembrane region" description="Helical" evidence="1">
    <location>
        <begin position="472"/>
        <end position="493"/>
    </location>
</feature>
<dbReference type="GO" id="GO:0005886">
    <property type="term" value="C:plasma membrane"/>
    <property type="evidence" value="ECO:0007669"/>
    <property type="project" value="TreeGrafter"/>
</dbReference>
<dbReference type="Gene3D" id="1.20.1640.10">
    <property type="entry name" value="Multidrug efflux transporter AcrB transmembrane domain"/>
    <property type="match status" value="2"/>
</dbReference>
<dbReference type="PANTHER" id="PTHR32063">
    <property type="match status" value="1"/>
</dbReference>
<feature type="transmembrane region" description="Helical" evidence="1">
    <location>
        <begin position="964"/>
        <end position="984"/>
    </location>
</feature>
<reference evidence="2 3" key="1">
    <citation type="submission" date="2019-06" db="EMBL/GenBank/DDBJ databases">
        <title>Genomic Encyclopedia of Type Strains, Phase IV (KMG-V): Genome sequencing to study the core and pangenomes of soil and plant-associated prokaryotes.</title>
        <authorList>
            <person name="Whitman W."/>
        </authorList>
    </citation>
    <scope>NUCLEOTIDE SEQUENCE [LARGE SCALE GENOMIC DNA]</scope>
    <source>
        <strain evidence="2 3">BR 11622</strain>
    </source>
</reference>
<keyword evidence="1" id="KW-1133">Transmembrane helix</keyword>
<keyword evidence="3" id="KW-1185">Reference proteome</keyword>
<gene>
    <name evidence="2" type="ORF">FBZ90_111112</name>
</gene>
<dbReference type="Gene3D" id="3.30.2090.10">
    <property type="entry name" value="Multidrug efflux transporter AcrB TolC docking domain, DN and DC subdomains"/>
    <property type="match status" value="2"/>
</dbReference>
<dbReference type="Proteomes" id="UP000315751">
    <property type="component" value="Unassembled WGS sequence"/>
</dbReference>
<dbReference type="EMBL" id="VITR01000011">
    <property type="protein sequence ID" value="TWB39115.1"/>
    <property type="molecule type" value="Genomic_DNA"/>
</dbReference>
<feature type="transmembrane region" description="Helical" evidence="1">
    <location>
        <begin position="572"/>
        <end position="591"/>
    </location>
</feature>
<feature type="transmembrane region" description="Helical" evidence="1">
    <location>
        <begin position="399"/>
        <end position="417"/>
    </location>
</feature>
<dbReference type="Gene3D" id="3.30.70.1440">
    <property type="entry name" value="Multidrug efflux transporter AcrB pore domain"/>
    <property type="match status" value="1"/>
</dbReference>
<dbReference type="Gene3D" id="3.30.70.1320">
    <property type="entry name" value="Multidrug efflux transporter AcrB pore domain like"/>
    <property type="match status" value="1"/>
</dbReference>